<feature type="chain" id="PRO_5002217581" description="HdeA/HdeB family protein" evidence="1">
    <location>
        <begin position="24"/>
        <end position="110"/>
    </location>
</feature>
<dbReference type="RefSeq" id="WP_018304732.1">
    <property type="nucleotide sequence ID" value="NZ_KB902315.1"/>
</dbReference>
<organism evidence="2 3">
    <name type="scientific">Wenxinia marina DSM 24838</name>
    <dbReference type="NCBI Taxonomy" id="1123501"/>
    <lineage>
        <taxon>Bacteria</taxon>
        <taxon>Pseudomonadati</taxon>
        <taxon>Pseudomonadota</taxon>
        <taxon>Alphaproteobacteria</taxon>
        <taxon>Rhodobacterales</taxon>
        <taxon>Roseobacteraceae</taxon>
        <taxon>Wenxinia</taxon>
    </lineage>
</organism>
<keyword evidence="1" id="KW-0732">Signal</keyword>
<evidence type="ECO:0000256" key="1">
    <source>
        <dbReference type="SAM" id="SignalP"/>
    </source>
</evidence>
<evidence type="ECO:0000313" key="3">
    <source>
        <dbReference type="Proteomes" id="UP000035100"/>
    </source>
</evidence>
<name>A0A0D0NLB6_9RHOB</name>
<dbReference type="InterPro" id="IPR010486">
    <property type="entry name" value="HNS-dep_expression_A/B"/>
</dbReference>
<dbReference type="EMBL" id="AONG01000010">
    <property type="protein sequence ID" value="KIQ69095.1"/>
    <property type="molecule type" value="Genomic_DNA"/>
</dbReference>
<gene>
    <name evidence="2" type="ORF">Wenmar_02163</name>
</gene>
<accession>A0A0D0NLB6</accession>
<protein>
    <recommendedName>
        <fullName evidence="4">HdeA/HdeB family protein</fullName>
    </recommendedName>
</protein>
<sequence>MTRMTKFFAATGLALTMGGMASAQEGVAEDGNVASMDLVGVTCMDFMEADAAAQMDYADAFGVMNAADVELSADAAADVDTIDDDVQAIAAACEGNEAIELLDLEVVGGM</sequence>
<dbReference type="Proteomes" id="UP000035100">
    <property type="component" value="Unassembled WGS sequence"/>
</dbReference>
<comment type="caution">
    <text evidence="2">The sequence shown here is derived from an EMBL/GenBank/DDBJ whole genome shotgun (WGS) entry which is preliminary data.</text>
</comment>
<dbReference type="AlphaFoldDB" id="A0A0D0NLB6"/>
<feature type="signal peptide" evidence="1">
    <location>
        <begin position="1"/>
        <end position="23"/>
    </location>
</feature>
<proteinExistence type="predicted"/>
<evidence type="ECO:0008006" key="4">
    <source>
        <dbReference type="Google" id="ProtNLM"/>
    </source>
</evidence>
<evidence type="ECO:0000313" key="2">
    <source>
        <dbReference type="EMBL" id="KIQ69095.1"/>
    </source>
</evidence>
<reference evidence="2 3" key="1">
    <citation type="submission" date="2013-01" db="EMBL/GenBank/DDBJ databases">
        <authorList>
            <person name="Fiebig A."/>
            <person name="Goeker M."/>
            <person name="Klenk H.-P.P."/>
        </authorList>
    </citation>
    <scope>NUCLEOTIDE SEQUENCE [LARGE SCALE GENOMIC DNA]</scope>
    <source>
        <strain evidence="2 3">DSM 24838</strain>
    </source>
</reference>
<keyword evidence="3" id="KW-1185">Reference proteome</keyword>
<dbReference type="Pfam" id="PF06411">
    <property type="entry name" value="HdeA"/>
    <property type="match status" value="1"/>
</dbReference>